<gene>
    <name evidence="1" type="ORF">A2Z67_05785</name>
</gene>
<dbReference type="EMBL" id="MGFQ01000034">
    <property type="protein sequence ID" value="OGM08934.1"/>
    <property type="molecule type" value="Genomic_DNA"/>
</dbReference>
<sequence>MKVEFLKNGMYKGRKYLKGSIVDMDMMDSKAYLFSNVVRIAFNQTKNVIKKPRSKKKKV</sequence>
<accession>A0A1F7X1F6</accession>
<dbReference type="Proteomes" id="UP000176939">
    <property type="component" value="Unassembled WGS sequence"/>
</dbReference>
<evidence type="ECO:0000313" key="1">
    <source>
        <dbReference type="EMBL" id="OGM08934.1"/>
    </source>
</evidence>
<name>A0A1F7X1F6_9BACT</name>
<evidence type="ECO:0000313" key="2">
    <source>
        <dbReference type="Proteomes" id="UP000176939"/>
    </source>
</evidence>
<comment type="caution">
    <text evidence="1">The sequence shown here is derived from an EMBL/GenBank/DDBJ whole genome shotgun (WGS) entry which is preliminary data.</text>
</comment>
<dbReference type="AlphaFoldDB" id="A0A1F7X1F6"/>
<protein>
    <submittedName>
        <fullName evidence="1">Uncharacterized protein</fullName>
    </submittedName>
</protein>
<reference evidence="1 2" key="1">
    <citation type="journal article" date="2016" name="Nat. Commun.">
        <title>Thousands of microbial genomes shed light on interconnected biogeochemical processes in an aquifer system.</title>
        <authorList>
            <person name="Anantharaman K."/>
            <person name="Brown C.T."/>
            <person name="Hug L.A."/>
            <person name="Sharon I."/>
            <person name="Castelle C.J."/>
            <person name="Probst A.J."/>
            <person name="Thomas B.C."/>
            <person name="Singh A."/>
            <person name="Wilkins M.J."/>
            <person name="Karaoz U."/>
            <person name="Brodie E.L."/>
            <person name="Williams K.H."/>
            <person name="Hubbard S.S."/>
            <person name="Banfield J.F."/>
        </authorList>
    </citation>
    <scope>NUCLEOTIDE SEQUENCE [LARGE SCALE GENOMIC DNA]</scope>
</reference>
<proteinExistence type="predicted"/>
<organism evidence="1 2">
    <name type="scientific">Candidatus Woesebacteria bacterium RBG_13_36_22</name>
    <dbReference type="NCBI Taxonomy" id="1802478"/>
    <lineage>
        <taxon>Bacteria</taxon>
        <taxon>Candidatus Woeseibacteriota</taxon>
    </lineage>
</organism>